<dbReference type="RefSeq" id="WP_048845987.1">
    <property type="nucleotide sequence ID" value="NZ_BALE01000001.1"/>
</dbReference>
<comment type="similarity">
    <text evidence="1 2">Belongs to the UPF0301 (AlgH) family.</text>
</comment>
<dbReference type="InterPro" id="IPR003774">
    <property type="entry name" value="AlgH-like"/>
</dbReference>
<dbReference type="GO" id="GO:0005829">
    <property type="term" value="C:cytosol"/>
    <property type="evidence" value="ECO:0007669"/>
    <property type="project" value="TreeGrafter"/>
</dbReference>
<protein>
    <recommendedName>
        <fullName evidence="2">UPF0301 protein Tasa_001_032</fullName>
    </recommendedName>
</protein>
<dbReference type="Gene3D" id="3.40.1740.10">
    <property type="entry name" value="VC0467-like"/>
    <property type="match status" value="1"/>
</dbReference>
<dbReference type="Pfam" id="PF02622">
    <property type="entry name" value="DUF179"/>
    <property type="match status" value="1"/>
</dbReference>
<dbReference type="PANTHER" id="PTHR30327">
    <property type="entry name" value="UNCHARACTERIZED PROTEIN YQGE"/>
    <property type="match status" value="1"/>
</dbReference>
<dbReference type="PANTHER" id="PTHR30327:SF1">
    <property type="entry name" value="UPF0301 PROTEIN YQGE"/>
    <property type="match status" value="1"/>
</dbReference>
<sequence length="202" mass="21343">MPNLTAERGRGLAGTGHDSLTGSLLVASPALAESPFAQSIVYVCAHSVEDGTMGLIVNRRLPQPSLDELMEQLGIEPAPPRRRIGLCLGGPIDHTRGFVLHSSDWSGDGSLSVDDTTMLTASLDVLREIAGGRGPKHALLALGHAMWEAGQLEEEMVRHSAWLNVPATEQLVFGADHAAKWRRALAATGIDPVALPDAVGHA</sequence>
<dbReference type="SUPFAM" id="SSF143456">
    <property type="entry name" value="VC0467-like"/>
    <property type="match status" value="1"/>
</dbReference>
<keyword evidence="4" id="KW-1185">Reference proteome</keyword>
<comment type="caution">
    <text evidence="3">The sequence shown here is derived from an EMBL/GenBank/DDBJ whole genome shotgun (WGS) entry which is preliminary data.</text>
</comment>
<dbReference type="OrthoDB" id="9807486at2"/>
<organism evidence="3 4">
    <name type="scientific">Tanticharoenia sakaeratensis NBRC 103193</name>
    <dbReference type="NCBI Taxonomy" id="1231623"/>
    <lineage>
        <taxon>Bacteria</taxon>
        <taxon>Pseudomonadati</taxon>
        <taxon>Pseudomonadota</taxon>
        <taxon>Alphaproteobacteria</taxon>
        <taxon>Acetobacterales</taxon>
        <taxon>Acetobacteraceae</taxon>
        <taxon>Tanticharoenia</taxon>
    </lineage>
</organism>
<dbReference type="HAMAP" id="MF_00758">
    <property type="entry name" value="UPF0301"/>
    <property type="match status" value="1"/>
</dbReference>
<dbReference type="AlphaFoldDB" id="A0A0D6MGF2"/>
<dbReference type="EMBL" id="BALE01000001">
    <property type="protein sequence ID" value="GAN52717.1"/>
    <property type="molecule type" value="Genomic_DNA"/>
</dbReference>
<reference evidence="3 4" key="1">
    <citation type="submission" date="2012-10" db="EMBL/GenBank/DDBJ databases">
        <title>Genome sequencing of Tanticharoenia sakaeratensis NBRC 103193.</title>
        <authorList>
            <person name="Azuma Y."/>
            <person name="Hadano H."/>
            <person name="Hirakawa H."/>
            <person name="Matsushita K."/>
        </authorList>
    </citation>
    <scope>NUCLEOTIDE SEQUENCE [LARGE SCALE GENOMIC DNA]</scope>
    <source>
        <strain evidence="3 4">NBRC 103193</strain>
    </source>
</reference>
<evidence type="ECO:0000256" key="2">
    <source>
        <dbReference type="HAMAP-Rule" id="MF_00758"/>
    </source>
</evidence>
<dbReference type="Proteomes" id="UP000032679">
    <property type="component" value="Unassembled WGS sequence"/>
</dbReference>
<dbReference type="STRING" id="1231623.Tasa_001_032"/>
<gene>
    <name evidence="3" type="ORF">Tasa_001_032</name>
</gene>
<evidence type="ECO:0000313" key="4">
    <source>
        <dbReference type="Proteomes" id="UP000032679"/>
    </source>
</evidence>
<proteinExistence type="inferred from homology"/>
<evidence type="ECO:0000256" key="1">
    <source>
        <dbReference type="ARBA" id="ARBA00009600"/>
    </source>
</evidence>
<evidence type="ECO:0000313" key="3">
    <source>
        <dbReference type="EMBL" id="GAN52717.1"/>
    </source>
</evidence>
<name>A0A0D6MGF2_9PROT</name>
<accession>A0A0D6MGF2</accession>